<dbReference type="Pfam" id="PF10298">
    <property type="entry name" value="WhiA_N"/>
    <property type="match status" value="1"/>
</dbReference>
<dbReference type="SUPFAM" id="SSF55608">
    <property type="entry name" value="Homing endonucleases"/>
    <property type="match status" value="1"/>
</dbReference>
<sequence length="314" mass="35894">MSYASDVKKELTTLEVHQANAKAELMALIRLNGSLNLANHRFILNIQSENPAIARRIYQLLKKFYAIDGELLVRRKMKLKKNNLYIVRLKKGTENVLTDLGIFDGTSLQRTSAIKLLKSDSQVRSYLRGAFLAAGSVNNPETSRYHLEIYSLYEDQNTMICQLMNRYQLNARKTQRRSGYITYLKEAEKIADFLSLIGATSAMLKFEDIRIVRDMRNSVNRIVNCENANLNKIADASNHQLENIKYLDQQIGLEHLPLKLQEIAYARLSHPEISLKELGDVVPNGPISKSGVNHRLRKLNEYAEKIRAGFDIIK</sequence>
<dbReference type="InterPro" id="IPR039518">
    <property type="entry name" value="WhiA_LAGLIDADG_dom"/>
</dbReference>
<dbReference type="Pfam" id="PF14527">
    <property type="entry name" value="LAGLIDADG_WhiA"/>
    <property type="match status" value="1"/>
</dbReference>
<dbReference type="GO" id="GO:0003677">
    <property type="term" value="F:DNA binding"/>
    <property type="evidence" value="ECO:0007669"/>
    <property type="project" value="UniProtKB-UniRule"/>
</dbReference>
<keyword evidence="3 4" id="KW-0131">Cell cycle</keyword>
<evidence type="ECO:0000256" key="2">
    <source>
        <dbReference type="ARBA" id="ARBA00023125"/>
    </source>
</evidence>
<dbReference type="InterPro" id="IPR003802">
    <property type="entry name" value="Sporulation_regulator_WhiA"/>
</dbReference>
<dbReference type="GO" id="GO:0051301">
    <property type="term" value="P:cell division"/>
    <property type="evidence" value="ECO:0007669"/>
    <property type="project" value="UniProtKB-UniRule"/>
</dbReference>
<dbReference type="Proteomes" id="UP000324497">
    <property type="component" value="Chromosome"/>
</dbReference>
<comment type="similarity">
    <text evidence="4">Belongs to the WhiA family.</text>
</comment>
<evidence type="ECO:0000259" key="5">
    <source>
        <dbReference type="Pfam" id="PF02650"/>
    </source>
</evidence>
<dbReference type="PANTHER" id="PTHR37307:SF1">
    <property type="entry name" value="CELL DIVISION PROTEIN WHIA-RELATED"/>
    <property type="match status" value="1"/>
</dbReference>
<proteinExistence type="inferred from homology"/>
<dbReference type="HAMAP" id="MF_01420">
    <property type="entry name" value="HTH_type_WhiA"/>
    <property type="match status" value="1"/>
</dbReference>
<feature type="domain" description="Sporulation transcription regulator WhiA N-terminal" evidence="6">
    <location>
        <begin position="20"/>
        <end position="102"/>
    </location>
</feature>
<dbReference type="InterPro" id="IPR018478">
    <property type="entry name" value="Sporu_reg_WhiA_N_dom"/>
</dbReference>
<evidence type="ECO:0000259" key="6">
    <source>
        <dbReference type="Pfam" id="PF10298"/>
    </source>
</evidence>
<gene>
    <name evidence="4" type="primary">whiA</name>
    <name evidence="8" type="ORF">BSQ50_02595</name>
</gene>
<dbReference type="PANTHER" id="PTHR37307">
    <property type="entry name" value="CELL DIVISION PROTEIN WHIA-RELATED"/>
    <property type="match status" value="1"/>
</dbReference>
<dbReference type="AlphaFoldDB" id="A0A3S6QTT6"/>
<dbReference type="Gene3D" id="3.10.28.10">
    <property type="entry name" value="Homing endonucleases"/>
    <property type="match status" value="1"/>
</dbReference>
<dbReference type="KEGG" id="lng:BSQ50_02595"/>
<evidence type="ECO:0000256" key="3">
    <source>
        <dbReference type="ARBA" id="ARBA00023306"/>
    </source>
</evidence>
<accession>A0A3S6QTT6</accession>
<protein>
    <recommendedName>
        <fullName evidence="4">Probable cell division protein WhiA</fullName>
    </recommendedName>
</protein>
<dbReference type="NCBIfam" id="TIGR00647">
    <property type="entry name" value="DNA_bind_WhiA"/>
    <property type="match status" value="1"/>
</dbReference>
<evidence type="ECO:0000313" key="8">
    <source>
        <dbReference type="EMBL" id="AUJ31542.1"/>
    </source>
</evidence>
<evidence type="ECO:0000259" key="7">
    <source>
        <dbReference type="Pfam" id="PF14527"/>
    </source>
</evidence>
<keyword evidence="9" id="KW-1185">Reference proteome</keyword>
<keyword evidence="2 4" id="KW-0238">DNA-binding</keyword>
<evidence type="ECO:0000256" key="4">
    <source>
        <dbReference type="HAMAP-Rule" id="MF_01420"/>
    </source>
</evidence>
<dbReference type="InterPro" id="IPR023054">
    <property type="entry name" value="Sporulation_regulator_WhiA_C"/>
</dbReference>
<reference evidence="8 9" key="1">
    <citation type="submission" date="2016-11" db="EMBL/GenBank/DDBJ databases">
        <title>Interaction between Lactobacillus species and yeast in water kefir.</title>
        <authorList>
            <person name="Behr J."/>
            <person name="Xu D."/>
            <person name="Vogel R.F."/>
        </authorList>
    </citation>
    <scope>NUCLEOTIDE SEQUENCE [LARGE SCALE GENOMIC DNA]</scope>
    <source>
        <strain evidence="8 9">TMW 1.1827</strain>
    </source>
</reference>
<name>A0A3S6QTT6_9LACO</name>
<dbReference type="Pfam" id="PF02650">
    <property type="entry name" value="HTH_WhiA"/>
    <property type="match status" value="1"/>
</dbReference>
<dbReference type="RefSeq" id="WP_057886410.1">
    <property type="nucleotide sequence ID" value="NZ_CP018180.1"/>
</dbReference>
<keyword evidence="1 4" id="KW-0132">Cell division</keyword>
<dbReference type="GO" id="GO:0043937">
    <property type="term" value="P:regulation of sporulation"/>
    <property type="evidence" value="ECO:0007669"/>
    <property type="project" value="InterPro"/>
</dbReference>
<feature type="domain" description="WhiA LAGLIDADG-like" evidence="7">
    <location>
        <begin position="124"/>
        <end position="216"/>
    </location>
</feature>
<organism evidence="8 9">
    <name type="scientific">Liquorilactobacillus nagelii</name>
    <dbReference type="NCBI Taxonomy" id="82688"/>
    <lineage>
        <taxon>Bacteria</taxon>
        <taxon>Bacillati</taxon>
        <taxon>Bacillota</taxon>
        <taxon>Bacilli</taxon>
        <taxon>Lactobacillales</taxon>
        <taxon>Lactobacillaceae</taxon>
        <taxon>Liquorilactobacillus</taxon>
    </lineage>
</organism>
<dbReference type="EMBL" id="CP018180">
    <property type="protein sequence ID" value="AUJ31542.1"/>
    <property type="molecule type" value="Genomic_DNA"/>
</dbReference>
<evidence type="ECO:0000256" key="1">
    <source>
        <dbReference type="ARBA" id="ARBA00022618"/>
    </source>
</evidence>
<dbReference type="GeneID" id="78522194"/>
<feature type="domain" description="Sporulation regulator WhiA C-terminal" evidence="5">
    <location>
        <begin position="219"/>
        <end position="303"/>
    </location>
</feature>
<dbReference type="InterPro" id="IPR027434">
    <property type="entry name" value="Homing_endonucl"/>
</dbReference>
<comment type="function">
    <text evidence="4">Involved in cell division and chromosome segregation.</text>
</comment>
<evidence type="ECO:0000313" key="9">
    <source>
        <dbReference type="Proteomes" id="UP000324497"/>
    </source>
</evidence>